<proteinExistence type="predicted"/>
<comment type="caution">
    <text evidence="1">The sequence shown here is derived from an EMBL/GenBank/DDBJ whole genome shotgun (WGS) entry which is preliminary data.</text>
</comment>
<organism evidence="1 2">
    <name type="scientific">Henosepilachna vigintioctopunctata</name>
    <dbReference type="NCBI Taxonomy" id="420089"/>
    <lineage>
        <taxon>Eukaryota</taxon>
        <taxon>Metazoa</taxon>
        <taxon>Ecdysozoa</taxon>
        <taxon>Arthropoda</taxon>
        <taxon>Hexapoda</taxon>
        <taxon>Insecta</taxon>
        <taxon>Pterygota</taxon>
        <taxon>Neoptera</taxon>
        <taxon>Endopterygota</taxon>
        <taxon>Coleoptera</taxon>
        <taxon>Polyphaga</taxon>
        <taxon>Cucujiformia</taxon>
        <taxon>Coccinelloidea</taxon>
        <taxon>Coccinellidae</taxon>
        <taxon>Epilachninae</taxon>
        <taxon>Epilachnini</taxon>
        <taxon>Henosepilachna</taxon>
    </lineage>
</organism>
<gene>
    <name evidence="1" type="ORF">WA026_005349</name>
</gene>
<reference evidence="1 2" key="1">
    <citation type="submission" date="2023-03" db="EMBL/GenBank/DDBJ databases">
        <title>Genome insight into feeding habits of ladybird beetles.</title>
        <authorList>
            <person name="Li H.-S."/>
            <person name="Huang Y.-H."/>
            <person name="Pang H."/>
        </authorList>
    </citation>
    <scope>NUCLEOTIDE SEQUENCE [LARGE SCALE GENOMIC DNA]</scope>
    <source>
        <strain evidence="1">SYSU_2023b</strain>
        <tissue evidence="1">Whole body</tissue>
    </source>
</reference>
<keyword evidence="2" id="KW-1185">Reference proteome</keyword>
<evidence type="ECO:0000313" key="1">
    <source>
        <dbReference type="EMBL" id="KAK9874505.1"/>
    </source>
</evidence>
<dbReference type="AlphaFoldDB" id="A0AAW1U2W3"/>
<evidence type="ECO:0000313" key="2">
    <source>
        <dbReference type="Proteomes" id="UP001431783"/>
    </source>
</evidence>
<dbReference type="Proteomes" id="UP001431783">
    <property type="component" value="Unassembled WGS sequence"/>
</dbReference>
<sequence length="132" mass="15239">MCDLDEGTESFRTRGRLVERQRTYKVEPEQNYGGYPEGPTKFDANPDISWRNESVSAETAQVVSATPPIDLLLVAERDFYIELNGDFLVLENKMKTRNEGLQRRWAAEKDKAMWTRRLIGDIEPWSAVPTEE</sequence>
<dbReference type="EMBL" id="JARQZJ010000032">
    <property type="protein sequence ID" value="KAK9874505.1"/>
    <property type="molecule type" value="Genomic_DNA"/>
</dbReference>
<name>A0AAW1U2W3_9CUCU</name>
<accession>A0AAW1U2W3</accession>
<protein>
    <submittedName>
        <fullName evidence="1">Uncharacterized protein</fullName>
    </submittedName>
</protein>